<proteinExistence type="predicted"/>
<keyword evidence="3" id="KW-0524">Neurogenesis</keyword>
<evidence type="ECO:0000256" key="5">
    <source>
        <dbReference type="ARBA" id="ARBA00023125"/>
    </source>
</evidence>
<name>A0A433TRW0_ELYCH</name>
<gene>
    <name evidence="10" type="ORF">EGW08_007964</name>
</gene>
<feature type="compositionally biased region" description="Basic residues" evidence="8">
    <location>
        <begin position="381"/>
        <end position="392"/>
    </location>
</feature>
<keyword evidence="5" id="KW-0238">DNA-binding</keyword>
<dbReference type="Proteomes" id="UP000271974">
    <property type="component" value="Unassembled WGS sequence"/>
</dbReference>
<feature type="region of interest" description="Disordered" evidence="8">
    <location>
        <begin position="319"/>
        <end position="392"/>
    </location>
</feature>
<evidence type="ECO:0000256" key="3">
    <source>
        <dbReference type="ARBA" id="ARBA00022902"/>
    </source>
</evidence>
<feature type="compositionally biased region" description="Basic and acidic residues" evidence="8">
    <location>
        <begin position="55"/>
        <end position="71"/>
    </location>
</feature>
<protein>
    <recommendedName>
        <fullName evidence="9">BHLH domain-containing protein</fullName>
    </recommendedName>
</protein>
<keyword evidence="7" id="KW-0539">Nucleus</keyword>
<feature type="compositionally biased region" description="Basic and acidic residues" evidence="8">
    <location>
        <begin position="360"/>
        <end position="370"/>
    </location>
</feature>
<feature type="domain" description="BHLH" evidence="9">
    <location>
        <begin position="122"/>
        <end position="174"/>
    </location>
</feature>
<evidence type="ECO:0000259" key="9">
    <source>
        <dbReference type="PROSITE" id="PS50888"/>
    </source>
</evidence>
<dbReference type="Pfam" id="PF12533">
    <property type="entry name" value="Neuro_bHLH"/>
    <property type="match status" value="1"/>
</dbReference>
<comment type="caution">
    <text evidence="10">The sequence shown here is derived from an EMBL/GenBank/DDBJ whole genome shotgun (WGS) entry which is preliminary data.</text>
</comment>
<evidence type="ECO:0000256" key="2">
    <source>
        <dbReference type="ARBA" id="ARBA00022782"/>
    </source>
</evidence>
<dbReference type="EMBL" id="RQTK01000211">
    <property type="protein sequence ID" value="RUS84271.1"/>
    <property type="molecule type" value="Genomic_DNA"/>
</dbReference>
<evidence type="ECO:0000256" key="8">
    <source>
        <dbReference type="SAM" id="MobiDB-lite"/>
    </source>
</evidence>
<evidence type="ECO:0000256" key="7">
    <source>
        <dbReference type="ARBA" id="ARBA00023242"/>
    </source>
</evidence>
<dbReference type="GO" id="GO:0061564">
    <property type="term" value="P:axon development"/>
    <property type="evidence" value="ECO:0007669"/>
    <property type="project" value="TreeGrafter"/>
</dbReference>
<dbReference type="GO" id="GO:0005634">
    <property type="term" value="C:nucleus"/>
    <property type="evidence" value="ECO:0007669"/>
    <property type="project" value="TreeGrafter"/>
</dbReference>
<dbReference type="InterPro" id="IPR036638">
    <property type="entry name" value="HLH_DNA-bd_sf"/>
</dbReference>
<evidence type="ECO:0000256" key="4">
    <source>
        <dbReference type="ARBA" id="ARBA00023015"/>
    </source>
</evidence>
<dbReference type="SUPFAM" id="SSF47459">
    <property type="entry name" value="HLH, helix-loop-helix DNA-binding domain"/>
    <property type="match status" value="1"/>
</dbReference>
<sequence>MPIKNGHCALSLSDQFIDLFDDEDDDEREDDDDDEDNESIISSEPDDLPDSTTGDDGKSRVENHIVAKDGGKIVNNAVRSQGDAGSDITDGTDDQSGTRQQQKKRGPKKQPLNKTRQVKLKVRRVKANARERNRMHGLNSALDELRKHVPCHSKTQKLSKIETLRLARNYIHALAGVLQSGVRPDSVSFARDLSRGLSQNTMNLVAACLQLNPRTLLPESAYTGKPYQFMYDNTIHYGGGGYPLLPPHQNFHLSQNPSGDPFGIFNLPPLNCQTGMSMFDPASQPRGYGLYPQIMACPPSQDAFTPPEVSIPLTGQEQTVMGPQQNSTSNSYHHHSPSTGMSPRECNVSSDFYPRQNPYKGHEYNKHSPNPERPFVNNHTPPKRNKRAGIQI</sequence>
<dbReference type="PROSITE" id="PS50888">
    <property type="entry name" value="BHLH"/>
    <property type="match status" value="1"/>
</dbReference>
<keyword evidence="1" id="KW-0217">Developmental protein</keyword>
<dbReference type="GO" id="GO:0070888">
    <property type="term" value="F:E-box binding"/>
    <property type="evidence" value="ECO:0007669"/>
    <property type="project" value="TreeGrafter"/>
</dbReference>
<feature type="compositionally biased region" description="Polar residues" evidence="8">
    <location>
        <begin position="319"/>
        <end position="341"/>
    </location>
</feature>
<accession>A0A433TRW0</accession>
<evidence type="ECO:0000256" key="1">
    <source>
        <dbReference type="ARBA" id="ARBA00022473"/>
    </source>
</evidence>
<dbReference type="GO" id="GO:0007423">
    <property type="term" value="P:sensory organ development"/>
    <property type="evidence" value="ECO:0007669"/>
    <property type="project" value="TreeGrafter"/>
</dbReference>
<dbReference type="PANTHER" id="PTHR19290:SF134">
    <property type="entry name" value="NEUROGENIC DIFFERENTIATION FACTOR 1"/>
    <property type="match status" value="1"/>
</dbReference>
<feature type="region of interest" description="Disordered" evidence="8">
    <location>
        <begin position="19"/>
        <end position="114"/>
    </location>
</feature>
<dbReference type="FunFam" id="4.10.280.10:FF:000006">
    <property type="entry name" value="Neurogenic differentiation factor"/>
    <property type="match status" value="1"/>
</dbReference>
<dbReference type="SMART" id="SM00353">
    <property type="entry name" value="HLH"/>
    <property type="match status" value="1"/>
</dbReference>
<dbReference type="GO" id="GO:0046983">
    <property type="term" value="F:protein dimerization activity"/>
    <property type="evidence" value="ECO:0007669"/>
    <property type="project" value="InterPro"/>
</dbReference>
<dbReference type="GO" id="GO:0045944">
    <property type="term" value="P:positive regulation of transcription by RNA polymerase II"/>
    <property type="evidence" value="ECO:0007669"/>
    <property type="project" value="TreeGrafter"/>
</dbReference>
<evidence type="ECO:0000313" key="10">
    <source>
        <dbReference type="EMBL" id="RUS84271.1"/>
    </source>
</evidence>
<dbReference type="STRING" id="188477.A0A433TRW0"/>
<evidence type="ECO:0000313" key="11">
    <source>
        <dbReference type="Proteomes" id="UP000271974"/>
    </source>
</evidence>
<keyword evidence="2" id="KW-0221">Differentiation</keyword>
<feature type="compositionally biased region" description="Acidic residues" evidence="8">
    <location>
        <begin position="19"/>
        <end position="49"/>
    </location>
</feature>
<dbReference type="Gene3D" id="4.10.280.10">
    <property type="entry name" value="Helix-loop-helix DNA-binding domain"/>
    <property type="match status" value="1"/>
</dbReference>
<dbReference type="GO" id="GO:0000981">
    <property type="term" value="F:DNA-binding transcription factor activity, RNA polymerase II-specific"/>
    <property type="evidence" value="ECO:0007669"/>
    <property type="project" value="TreeGrafter"/>
</dbReference>
<dbReference type="InterPro" id="IPR050359">
    <property type="entry name" value="bHLH_transcription_factors"/>
</dbReference>
<keyword evidence="6" id="KW-0804">Transcription</keyword>
<reference evidence="10 11" key="1">
    <citation type="submission" date="2019-01" db="EMBL/GenBank/DDBJ databases">
        <title>A draft genome assembly of the solar-powered sea slug Elysia chlorotica.</title>
        <authorList>
            <person name="Cai H."/>
            <person name="Li Q."/>
            <person name="Fang X."/>
            <person name="Li J."/>
            <person name="Curtis N.E."/>
            <person name="Altenburger A."/>
            <person name="Shibata T."/>
            <person name="Feng M."/>
            <person name="Maeda T."/>
            <person name="Schwartz J.A."/>
            <person name="Shigenobu S."/>
            <person name="Lundholm N."/>
            <person name="Nishiyama T."/>
            <person name="Yang H."/>
            <person name="Hasebe M."/>
            <person name="Li S."/>
            <person name="Pierce S.K."/>
            <person name="Wang J."/>
        </authorList>
    </citation>
    <scope>NUCLEOTIDE SEQUENCE [LARGE SCALE GENOMIC DNA]</scope>
    <source>
        <strain evidence="10">EC2010</strain>
        <tissue evidence="10">Whole organism of an adult</tissue>
    </source>
</reference>
<dbReference type="AlphaFoldDB" id="A0A433TRW0"/>
<keyword evidence="4" id="KW-0805">Transcription regulation</keyword>
<evidence type="ECO:0000256" key="6">
    <source>
        <dbReference type="ARBA" id="ARBA00023163"/>
    </source>
</evidence>
<dbReference type="PANTHER" id="PTHR19290">
    <property type="entry name" value="BASIC HELIX-LOOP-HELIX PROTEIN NEUROGENIN-RELATED"/>
    <property type="match status" value="1"/>
</dbReference>
<dbReference type="OrthoDB" id="10039134at2759"/>
<dbReference type="InterPro" id="IPR022575">
    <property type="entry name" value="NeuroD_DUF"/>
</dbReference>
<dbReference type="Pfam" id="PF00010">
    <property type="entry name" value="HLH"/>
    <property type="match status" value="1"/>
</dbReference>
<keyword evidence="11" id="KW-1185">Reference proteome</keyword>
<dbReference type="InterPro" id="IPR011598">
    <property type="entry name" value="bHLH_dom"/>
</dbReference>
<organism evidence="10 11">
    <name type="scientific">Elysia chlorotica</name>
    <name type="common">Eastern emerald elysia</name>
    <name type="synonym">Sea slug</name>
    <dbReference type="NCBI Taxonomy" id="188477"/>
    <lineage>
        <taxon>Eukaryota</taxon>
        <taxon>Metazoa</taxon>
        <taxon>Spiralia</taxon>
        <taxon>Lophotrochozoa</taxon>
        <taxon>Mollusca</taxon>
        <taxon>Gastropoda</taxon>
        <taxon>Heterobranchia</taxon>
        <taxon>Euthyneura</taxon>
        <taxon>Panpulmonata</taxon>
        <taxon>Sacoglossa</taxon>
        <taxon>Placobranchoidea</taxon>
        <taxon>Plakobranchidae</taxon>
        <taxon>Elysia</taxon>
    </lineage>
</organism>